<evidence type="ECO:0000256" key="1">
    <source>
        <dbReference type="SAM" id="MobiDB-lite"/>
    </source>
</evidence>
<comment type="caution">
    <text evidence="2">The sequence shown here is derived from an EMBL/GenBank/DDBJ whole genome shotgun (WGS) entry which is preliminary data.</text>
</comment>
<feature type="compositionally biased region" description="Basic and acidic residues" evidence="1">
    <location>
        <begin position="244"/>
        <end position="261"/>
    </location>
</feature>
<evidence type="ECO:0000313" key="2">
    <source>
        <dbReference type="EMBL" id="CAI2364174.1"/>
    </source>
</evidence>
<gene>
    <name evidence="2" type="ORF">ECRASSUSDP1_LOCUS5517</name>
</gene>
<sequence length="540" mass="62925">MLRDFSLDTQNLDLDYLYTELEVLKDSLEVPYIDKRARENGLNEDLFEEVKIAFNEISKKEKGMKQLIQIMEFTLQKYSDLSDKHQDTQDKLVRVESELADYKENVVVNMSNQLQRNENNLEDLEEELINAEREIRELKEQISSKYTRNGEENGLEQALQTTKSNNQKIQNKLQSLKEEIIVLSKENKKLKRDLQNAYDNNETIARDVQELNKMKAAFEVEFTNVVDSKENEIKQLNKKIEHLQEERKRSDKKNKELEGKLSKFKNRTVQSSSEANPEVQGESIENTSSNKGDAIKVEENGSENSIEEMFDGVIREEPNYKRSNTYESLGEVMGNRNSYYGRDTMNILNEAEEEELVSEEGIESHVDVGTQTTEENTDLDTPLRVIEEEKFHPSYQDNDYELDSNYSCNDSTLSISRICSSKKDALEDFFKMLVLAMKVGHQDLDNVCHIKAKVLYKRCKDANIPFSEWHNWIENQLNNLYLKKIYENSSNNSKSLSRSQSREFGGFDSSTVPSSTQSERDELLRYFSMNKMKKNRTRNE</sequence>
<feature type="region of interest" description="Disordered" evidence="1">
    <location>
        <begin position="492"/>
        <end position="523"/>
    </location>
</feature>
<accession>A0AAD1UEY3</accession>
<proteinExistence type="predicted"/>
<name>A0AAD1UEY3_EUPCR</name>
<evidence type="ECO:0000313" key="3">
    <source>
        <dbReference type="Proteomes" id="UP001295684"/>
    </source>
</evidence>
<protein>
    <submittedName>
        <fullName evidence="2">Uncharacterized protein</fullName>
    </submittedName>
</protein>
<feature type="compositionally biased region" description="Polar residues" evidence="1">
    <location>
        <begin position="508"/>
        <end position="517"/>
    </location>
</feature>
<dbReference type="Proteomes" id="UP001295684">
    <property type="component" value="Unassembled WGS sequence"/>
</dbReference>
<organism evidence="2 3">
    <name type="scientific">Euplotes crassus</name>
    <dbReference type="NCBI Taxonomy" id="5936"/>
    <lineage>
        <taxon>Eukaryota</taxon>
        <taxon>Sar</taxon>
        <taxon>Alveolata</taxon>
        <taxon>Ciliophora</taxon>
        <taxon>Intramacronucleata</taxon>
        <taxon>Spirotrichea</taxon>
        <taxon>Hypotrichia</taxon>
        <taxon>Euplotida</taxon>
        <taxon>Euplotidae</taxon>
        <taxon>Moneuplotes</taxon>
    </lineage>
</organism>
<dbReference type="EMBL" id="CAMPGE010005323">
    <property type="protein sequence ID" value="CAI2364174.1"/>
    <property type="molecule type" value="Genomic_DNA"/>
</dbReference>
<feature type="region of interest" description="Disordered" evidence="1">
    <location>
        <begin position="244"/>
        <end position="302"/>
    </location>
</feature>
<reference evidence="2" key="1">
    <citation type="submission" date="2023-07" db="EMBL/GenBank/DDBJ databases">
        <authorList>
            <consortium name="AG Swart"/>
            <person name="Singh M."/>
            <person name="Singh A."/>
            <person name="Seah K."/>
            <person name="Emmerich C."/>
        </authorList>
    </citation>
    <scope>NUCLEOTIDE SEQUENCE</scope>
    <source>
        <strain evidence="2">DP1</strain>
    </source>
</reference>
<dbReference type="AlphaFoldDB" id="A0AAD1UEY3"/>
<keyword evidence="3" id="KW-1185">Reference proteome</keyword>